<evidence type="ECO:0000313" key="2">
    <source>
        <dbReference type="Proteomes" id="UP001279734"/>
    </source>
</evidence>
<gene>
    <name evidence="1" type="ORF">Nepgr_017171</name>
</gene>
<reference evidence="1" key="1">
    <citation type="submission" date="2023-05" db="EMBL/GenBank/DDBJ databases">
        <title>Nepenthes gracilis genome sequencing.</title>
        <authorList>
            <person name="Fukushima K."/>
        </authorList>
    </citation>
    <scope>NUCLEOTIDE SEQUENCE</scope>
    <source>
        <strain evidence="1">SING2019-196</strain>
    </source>
</reference>
<evidence type="ECO:0000313" key="1">
    <source>
        <dbReference type="EMBL" id="GMH15330.1"/>
    </source>
</evidence>
<dbReference type="EMBL" id="BSYO01000015">
    <property type="protein sequence ID" value="GMH15330.1"/>
    <property type="molecule type" value="Genomic_DNA"/>
</dbReference>
<dbReference type="SUPFAM" id="SSF48403">
    <property type="entry name" value="Ankyrin repeat"/>
    <property type="match status" value="1"/>
</dbReference>
<keyword evidence="2" id="KW-1185">Reference proteome</keyword>
<sequence length="297" mass="32449">MQCGRHNVTIIPYNIIQLKQGPSWLDAACPDIGPPLFAPLHGTTLEEGAAHGVVIRHYPLYQIGEDYLQCLTIGHLATWITLPRRANTNQHPSRGFATPVVEGEGQLEILAILLGFGAPQLACEEAWGFATPVTEGEGQLEILAILLGFGAPQLAYEEARLEISYIGRTGFVELFLGPDLIWPSASVHALVIVHCRGFNGMVDVLWRDGLDTNSTDHVLLQSYRPSLHTNVDYTTLVFVVVHFMMAEVSLKRDNSSAKGLCALHNAVRCGVCELLILSNARCDAENSMGKMALLLAR</sequence>
<comment type="caution">
    <text evidence="1">The sequence shown here is derived from an EMBL/GenBank/DDBJ whole genome shotgun (WGS) entry which is preliminary data.</text>
</comment>
<dbReference type="Proteomes" id="UP001279734">
    <property type="component" value="Unassembled WGS sequence"/>
</dbReference>
<dbReference type="InterPro" id="IPR036770">
    <property type="entry name" value="Ankyrin_rpt-contain_sf"/>
</dbReference>
<protein>
    <submittedName>
        <fullName evidence="1">Uncharacterized protein</fullName>
    </submittedName>
</protein>
<accession>A0AAD3XT54</accession>
<name>A0AAD3XT54_NEPGR</name>
<organism evidence="1 2">
    <name type="scientific">Nepenthes gracilis</name>
    <name type="common">Slender pitcher plant</name>
    <dbReference type="NCBI Taxonomy" id="150966"/>
    <lineage>
        <taxon>Eukaryota</taxon>
        <taxon>Viridiplantae</taxon>
        <taxon>Streptophyta</taxon>
        <taxon>Embryophyta</taxon>
        <taxon>Tracheophyta</taxon>
        <taxon>Spermatophyta</taxon>
        <taxon>Magnoliopsida</taxon>
        <taxon>eudicotyledons</taxon>
        <taxon>Gunneridae</taxon>
        <taxon>Pentapetalae</taxon>
        <taxon>Caryophyllales</taxon>
        <taxon>Nepenthaceae</taxon>
        <taxon>Nepenthes</taxon>
    </lineage>
</organism>
<proteinExistence type="predicted"/>
<dbReference type="AlphaFoldDB" id="A0AAD3XT54"/>